<feature type="active site" evidence="14">
    <location>
        <position position="435"/>
    </location>
</feature>
<dbReference type="Gene3D" id="1.10.8.60">
    <property type="match status" value="1"/>
</dbReference>
<comment type="caution">
    <text evidence="14">Lacks conserved residue(s) required for the propagation of feature annotation.</text>
</comment>
<evidence type="ECO:0000256" key="14">
    <source>
        <dbReference type="HAMAP-Rule" id="MF_01458"/>
    </source>
</evidence>
<feature type="domain" description="AAA+ ATPase" evidence="16">
    <location>
        <begin position="205"/>
        <end position="344"/>
    </location>
</feature>
<organism evidence="17 18">
    <name type="scientific">Funiculus sociatus GB2-A5</name>
    <dbReference type="NCBI Taxonomy" id="2933946"/>
    <lineage>
        <taxon>Bacteria</taxon>
        <taxon>Bacillati</taxon>
        <taxon>Cyanobacteriota</taxon>
        <taxon>Cyanophyceae</taxon>
        <taxon>Coleofasciculales</taxon>
        <taxon>Coleofasciculaceae</taxon>
        <taxon>Funiculus</taxon>
    </lineage>
</organism>
<feature type="binding site" evidence="14">
    <location>
        <position position="512"/>
    </location>
    <ligand>
        <name>Zn(2+)</name>
        <dbReference type="ChEBI" id="CHEBI:29105"/>
        <note>catalytic</note>
    </ligand>
</feature>
<evidence type="ECO:0000256" key="12">
    <source>
        <dbReference type="ARBA" id="ARBA00023078"/>
    </source>
</evidence>
<sequence>MKFSWRILVLWTLPALVIGFFLWQGAFAAAPADMGKNTASTRMTYGRFLEYLNDGRLTSVDLYDGGRTAIVEAVDPDLDNRIQRLRVDLPSNAPELISQLRKANISFDTHPARNDGAIWGFLGNLIFPILLIAGLFFLFRRSSNIPGGPGQAMNFGKSRARFQMEAKTGIKFDDVAGIEEAKEELEEVVTFLKQPERFTAVGARIPKGVLLVGPPGTGKTLLAKAIAGEAGVPFFSISGSEFVEMFVGVGASRVRDLFKKAKENAPCLIFIDEIDAVGRQRGAGIGGGNDEREQTLNQLLTEMDGFEGNTGIIIIAATNRPDVLDSALLRPGRFDRQVMVDAPDLKGRVAILEVHARNKKIAPEVSLEAIARRTPGFTGADLANLLNEGAILTARRRKDAITMLEINDAVDRVVAGMEGTPLVDSKSKRLIAYHEIGHGIIGTLVPDHDPVQKVTLVPRGQARGLTWFTPSEDSGLVSRSQLLARIKGALGGRAAEEVIFGDSEITTGAGGDLQQVTGLARQMVTRFGMSDLGPLSLESQSGEVFLGRDWTSRSEYSEEIASRIDAQVRSIVAHCYEEACQIMRQNREVVDRLVDLLIEKETIDGEEFRQIVAEYTEVPEKEQFVPTL</sequence>
<dbReference type="InterPro" id="IPR005936">
    <property type="entry name" value="FtsH"/>
</dbReference>
<evidence type="ECO:0000256" key="3">
    <source>
        <dbReference type="ARBA" id="ARBA00022670"/>
    </source>
</evidence>
<dbReference type="Gene3D" id="1.20.58.760">
    <property type="entry name" value="Peptidase M41"/>
    <property type="match status" value="1"/>
</dbReference>
<evidence type="ECO:0000256" key="11">
    <source>
        <dbReference type="ARBA" id="ARBA00023049"/>
    </source>
</evidence>
<dbReference type="EMBL" id="JAMPKK010000032">
    <property type="protein sequence ID" value="MEP0865827.1"/>
    <property type="molecule type" value="Genomic_DNA"/>
</dbReference>
<keyword evidence="8 14" id="KW-0862">Zinc</keyword>
<dbReference type="NCBIfam" id="TIGR01241">
    <property type="entry name" value="FtsH_fam"/>
    <property type="match status" value="1"/>
</dbReference>
<dbReference type="Gene3D" id="3.40.50.300">
    <property type="entry name" value="P-loop containing nucleotide triphosphate hydrolases"/>
    <property type="match status" value="1"/>
</dbReference>
<keyword evidence="10 14" id="KW-1133">Transmembrane helix</keyword>
<evidence type="ECO:0000256" key="13">
    <source>
        <dbReference type="ARBA" id="ARBA00023136"/>
    </source>
</evidence>
<proteinExistence type="inferred from homology"/>
<dbReference type="Pfam" id="PF17862">
    <property type="entry name" value="AAA_lid_3"/>
    <property type="match status" value="1"/>
</dbReference>
<keyword evidence="5 14" id="KW-0479">Metal-binding</keyword>
<keyword evidence="9 14" id="KW-0067">ATP-binding</keyword>
<keyword evidence="12 14" id="KW-0793">Thylakoid</keyword>
<dbReference type="InterPro" id="IPR003960">
    <property type="entry name" value="ATPase_AAA_CS"/>
</dbReference>
<evidence type="ECO:0000259" key="16">
    <source>
        <dbReference type="SMART" id="SM00382"/>
    </source>
</evidence>
<evidence type="ECO:0000313" key="17">
    <source>
        <dbReference type="EMBL" id="MEP0865827.1"/>
    </source>
</evidence>
<name>A0ABV0JQW1_9CYAN</name>
<evidence type="ECO:0000256" key="15">
    <source>
        <dbReference type="RuleBase" id="RU003651"/>
    </source>
</evidence>
<evidence type="ECO:0000256" key="4">
    <source>
        <dbReference type="ARBA" id="ARBA00022692"/>
    </source>
</evidence>
<dbReference type="HAMAP" id="MF_01458">
    <property type="entry name" value="FtsH"/>
    <property type="match status" value="1"/>
</dbReference>
<dbReference type="PANTHER" id="PTHR23076">
    <property type="entry name" value="METALLOPROTEASE M41 FTSH"/>
    <property type="match status" value="1"/>
</dbReference>
<dbReference type="CDD" id="cd19501">
    <property type="entry name" value="RecA-like_FtsH"/>
    <property type="match status" value="1"/>
</dbReference>
<keyword evidence="13 14" id="KW-0472">Membrane</keyword>
<comment type="cofactor">
    <cofactor evidence="14">
        <name>Zn(2+)</name>
        <dbReference type="ChEBI" id="CHEBI:29105"/>
    </cofactor>
    <text evidence="14">Binds 1 zinc ion per subunit.</text>
</comment>
<evidence type="ECO:0000256" key="5">
    <source>
        <dbReference type="ARBA" id="ARBA00022723"/>
    </source>
</evidence>
<dbReference type="InterPro" id="IPR041569">
    <property type="entry name" value="AAA_lid_3"/>
</dbReference>
<dbReference type="Pfam" id="PF01434">
    <property type="entry name" value="Peptidase_M41"/>
    <property type="match status" value="1"/>
</dbReference>
<accession>A0ABV0JQW1</accession>
<keyword evidence="6 14" id="KW-0547">Nucleotide-binding</keyword>
<comment type="function">
    <text evidence="14">Acts as a processive, ATP-dependent zinc metallopeptidase for both cytoplasmic and membrane proteins. Plays a role in the quality control of integral membrane proteins.</text>
</comment>
<evidence type="ECO:0000256" key="6">
    <source>
        <dbReference type="ARBA" id="ARBA00022741"/>
    </source>
</evidence>
<dbReference type="InterPro" id="IPR011546">
    <property type="entry name" value="Pept_M41_FtsH_extracell"/>
</dbReference>
<dbReference type="SMART" id="SM00382">
    <property type="entry name" value="AAA"/>
    <property type="match status" value="1"/>
</dbReference>
<keyword evidence="18" id="KW-1185">Reference proteome</keyword>
<comment type="subcellular location">
    <subcellularLocation>
        <location evidence="14">Cellular thylakoid membrane</location>
        <topology evidence="14">Multi-pass membrane protein</topology>
        <orientation evidence="14">Stromal side</orientation>
    </subcellularLocation>
    <subcellularLocation>
        <location evidence="1">Membrane</location>
    </subcellularLocation>
</comment>
<evidence type="ECO:0000256" key="8">
    <source>
        <dbReference type="ARBA" id="ARBA00022833"/>
    </source>
</evidence>
<dbReference type="InterPro" id="IPR027417">
    <property type="entry name" value="P-loop_NTPase"/>
</dbReference>
<dbReference type="RefSeq" id="WP_190419696.1">
    <property type="nucleotide sequence ID" value="NZ_JAMPKK010000032.1"/>
</dbReference>
<feature type="binding site" evidence="14">
    <location>
        <begin position="213"/>
        <end position="220"/>
    </location>
    <ligand>
        <name>ATP</name>
        <dbReference type="ChEBI" id="CHEBI:30616"/>
    </ligand>
</feature>
<gene>
    <name evidence="17" type="primary">ftsH2</name>
    <name evidence="14" type="synonym">ftsH</name>
    <name evidence="17" type="ORF">NDI37_15260</name>
</gene>
<dbReference type="PROSITE" id="PS00674">
    <property type="entry name" value="AAA"/>
    <property type="match status" value="1"/>
</dbReference>
<evidence type="ECO:0000256" key="7">
    <source>
        <dbReference type="ARBA" id="ARBA00022801"/>
    </source>
</evidence>
<keyword evidence="11 14" id="KW-0482">Metalloprotease</keyword>
<evidence type="ECO:0000256" key="9">
    <source>
        <dbReference type="ARBA" id="ARBA00022840"/>
    </source>
</evidence>
<dbReference type="PANTHER" id="PTHR23076:SF139">
    <property type="entry name" value="ATP-DEPENDENT ZINC METALLOPROTEASE FTSH 2, CHLOROPLASTIC"/>
    <property type="match status" value="1"/>
</dbReference>
<dbReference type="Pfam" id="PF06480">
    <property type="entry name" value="FtsH_ext"/>
    <property type="match status" value="1"/>
</dbReference>
<dbReference type="EC" id="3.4.24.-" evidence="14"/>
<reference evidence="17 18" key="1">
    <citation type="submission" date="2022-04" db="EMBL/GenBank/DDBJ databases">
        <title>Positive selection, recombination, and allopatry shape intraspecific diversity of widespread and dominant cyanobacteria.</title>
        <authorList>
            <person name="Wei J."/>
            <person name="Shu W."/>
            <person name="Hu C."/>
        </authorList>
    </citation>
    <scope>NUCLEOTIDE SEQUENCE [LARGE SCALE GENOMIC DNA]</scope>
    <source>
        <strain evidence="17 18">GB2-A5</strain>
    </source>
</reference>
<protein>
    <recommendedName>
        <fullName evidence="14">ATP-dependent zinc metalloprotease FtsH</fullName>
        <ecNumber evidence="14">3.4.24.-</ecNumber>
    </recommendedName>
</protein>
<comment type="similarity">
    <text evidence="2 14">In the C-terminal section; belongs to the peptidase M41 family.</text>
</comment>
<evidence type="ECO:0000256" key="2">
    <source>
        <dbReference type="ARBA" id="ARBA00010044"/>
    </source>
</evidence>
<keyword evidence="7 14" id="KW-0378">Hydrolase</keyword>
<comment type="similarity">
    <text evidence="14">In the central section; belongs to the AAA ATPase family.</text>
</comment>
<evidence type="ECO:0000256" key="10">
    <source>
        <dbReference type="ARBA" id="ARBA00022989"/>
    </source>
</evidence>
<comment type="subunit">
    <text evidence="14">Homohexamer.</text>
</comment>
<comment type="caution">
    <text evidence="17">The sequence shown here is derived from an EMBL/GenBank/DDBJ whole genome shotgun (WGS) entry which is preliminary data.</text>
</comment>
<dbReference type="InterPro" id="IPR037219">
    <property type="entry name" value="Peptidase_M41-like"/>
</dbReference>
<comment type="similarity">
    <text evidence="15">Belongs to the AAA ATPase family.</text>
</comment>
<dbReference type="GO" id="GO:0008237">
    <property type="term" value="F:metallopeptidase activity"/>
    <property type="evidence" value="ECO:0007669"/>
    <property type="project" value="UniProtKB-KW"/>
</dbReference>
<feature type="binding site" evidence="14">
    <location>
        <position position="438"/>
    </location>
    <ligand>
        <name>Zn(2+)</name>
        <dbReference type="ChEBI" id="CHEBI:29105"/>
        <note>catalytic</note>
    </ligand>
</feature>
<evidence type="ECO:0000313" key="18">
    <source>
        <dbReference type="Proteomes" id="UP001442494"/>
    </source>
</evidence>
<keyword evidence="3 14" id="KW-0645">Protease</keyword>
<dbReference type="Pfam" id="PF00004">
    <property type="entry name" value="AAA"/>
    <property type="match status" value="1"/>
</dbReference>
<dbReference type="SUPFAM" id="SSF140990">
    <property type="entry name" value="FtsH protease domain-like"/>
    <property type="match status" value="1"/>
</dbReference>
<evidence type="ECO:0000256" key="1">
    <source>
        <dbReference type="ARBA" id="ARBA00004370"/>
    </source>
</evidence>
<dbReference type="InterPro" id="IPR003959">
    <property type="entry name" value="ATPase_AAA_core"/>
</dbReference>
<dbReference type="InterPro" id="IPR000642">
    <property type="entry name" value="Peptidase_M41"/>
</dbReference>
<dbReference type="Proteomes" id="UP001442494">
    <property type="component" value="Unassembled WGS sequence"/>
</dbReference>
<keyword evidence="4 14" id="KW-0812">Transmembrane</keyword>
<dbReference type="InterPro" id="IPR003593">
    <property type="entry name" value="AAA+_ATPase"/>
</dbReference>
<feature type="transmembrane region" description="Helical" evidence="14">
    <location>
        <begin position="117"/>
        <end position="139"/>
    </location>
</feature>
<dbReference type="SUPFAM" id="SSF52540">
    <property type="entry name" value="P-loop containing nucleoside triphosphate hydrolases"/>
    <property type="match status" value="1"/>
</dbReference>
<feature type="binding site" evidence="14">
    <location>
        <position position="434"/>
    </location>
    <ligand>
        <name>Zn(2+)</name>
        <dbReference type="ChEBI" id="CHEBI:29105"/>
        <note>catalytic</note>
    </ligand>
</feature>